<dbReference type="SUPFAM" id="SSF52540">
    <property type="entry name" value="P-loop containing nucleoside triphosphate hydrolases"/>
    <property type="match status" value="1"/>
</dbReference>
<dbReference type="InterPro" id="IPR027417">
    <property type="entry name" value="P-loop_NTPase"/>
</dbReference>
<feature type="domain" description="SF3 helicase" evidence="4">
    <location>
        <begin position="209"/>
        <end position="363"/>
    </location>
</feature>
<keyword evidence="3" id="KW-0067">ATP-binding</keyword>
<dbReference type="PANTHER" id="PTHR35372">
    <property type="entry name" value="ATP BINDING PROTEIN-RELATED"/>
    <property type="match status" value="1"/>
</dbReference>
<evidence type="ECO:0000256" key="3">
    <source>
        <dbReference type="ARBA" id="ARBA00022840"/>
    </source>
</evidence>
<dbReference type="Gene3D" id="3.40.50.300">
    <property type="entry name" value="P-loop containing nucleotide triphosphate hydrolases"/>
    <property type="match status" value="1"/>
</dbReference>
<dbReference type="PROSITE" id="PS51206">
    <property type="entry name" value="SF3_HELICASE_1"/>
    <property type="match status" value="1"/>
</dbReference>
<organism evidence="5 6">
    <name type="scientific">Glaciimonas soli</name>
    <dbReference type="NCBI Taxonomy" id="2590999"/>
    <lineage>
        <taxon>Bacteria</taxon>
        <taxon>Pseudomonadati</taxon>
        <taxon>Pseudomonadota</taxon>
        <taxon>Betaproteobacteria</taxon>
        <taxon>Burkholderiales</taxon>
        <taxon>Oxalobacteraceae</taxon>
        <taxon>Glaciimonas</taxon>
    </lineage>
</organism>
<dbReference type="Pfam" id="PF19263">
    <property type="entry name" value="DUF5906"/>
    <property type="match status" value="1"/>
</dbReference>
<dbReference type="GO" id="GO:0005524">
    <property type="term" value="F:ATP binding"/>
    <property type="evidence" value="ECO:0007669"/>
    <property type="project" value="UniProtKB-KW"/>
</dbReference>
<dbReference type="InterPro" id="IPR045455">
    <property type="entry name" value="NrS-1_pol-like_helicase"/>
</dbReference>
<dbReference type="InterPro" id="IPR051620">
    <property type="entry name" value="ORF904-like_C"/>
</dbReference>
<dbReference type="Pfam" id="PF08706">
    <property type="entry name" value="D5_N"/>
    <property type="match status" value="1"/>
</dbReference>
<proteinExistence type="predicted"/>
<evidence type="ECO:0000256" key="1">
    <source>
        <dbReference type="ARBA" id="ARBA00022741"/>
    </source>
</evidence>
<dbReference type="OrthoDB" id="5959484at2"/>
<keyword evidence="6" id="KW-1185">Reference proteome</keyword>
<dbReference type="InterPro" id="IPR014015">
    <property type="entry name" value="Helicase_SF3_DNA-vir"/>
</dbReference>
<dbReference type="InterPro" id="IPR016181">
    <property type="entry name" value="Acyl_CoA_acyltransferase"/>
</dbReference>
<evidence type="ECO:0000313" key="6">
    <source>
        <dbReference type="Proteomes" id="UP000451565"/>
    </source>
</evidence>
<reference evidence="5 6" key="1">
    <citation type="submission" date="2019-10" db="EMBL/GenBank/DDBJ databases">
        <title>Glaciimonas soli sp. nov., a psychrophilic bacterium isolated from the forest soil of a high elevation mountain in Taiwan.</title>
        <authorList>
            <person name="Wang L.-T."/>
            <person name="Shieh W.Y."/>
        </authorList>
    </citation>
    <scope>NUCLEOTIDE SEQUENCE [LARGE SCALE GENOMIC DNA]</scope>
    <source>
        <strain evidence="5 6">GS1</strain>
    </source>
</reference>
<dbReference type="InterPro" id="IPR014818">
    <property type="entry name" value="Phage/plasmid_primase_P4_C"/>
</dbReference>
<evidence type="ECO:0000259" key="4">
    <source>
        <dbReference type="PROSITE" id="PS51206"/>
    </source>
</evidence>
<comment type="caution">
    <text evidence="5">The sequence shown here is derived from an EMBL/GenBank/DDBJ whole genome shotgun (WGS) entry which is preliminary data.</text>
</comment>
<name>A0A843YTF5_9BURK</name>
<accession>A0A843YTF5</accession>
<keyword evidence="2" id="KW-0378">Hydrolase</keyword>
<dbReference type="GO" id="GO:0016787">
    <property type="term" value="F:hydrolase activity"/>
    <property type="evidence" value="ECO:0007669"/>
    <property type="project" value="UniProtKB-KW"/>
</dbReference>
<evidence type="ECO:0000313" key="5">
    <source>
        <dbReference type="EMBL" id="MQR00984.1"/>
    </source>
</evidence>
<dbReference type="RefSeq" id="WP_153234588.1">
    <property type="nucleotide sequence ID" value="NZ_WINI01000004.1"/>
</dbReference>
<dbReference type="SUPFAM" id="SSF55729">
    <property type="entry name" value="Acyl-CoA N-acyltransferases (Nat)"/>
    <property type="match status" value="1"/>
</dbReference>
<evidence type="ECO:0000256" key="2">
    <source>
        <dbReference type="ARBA" id="ARBA00022801"/>
    </source>
</evidence>
<dbReference type="Gene3D" id="3.40.630.30">
    <property type="match status" value="1"/>
</dbReference>
<dbReference type="AlphaFoldDB" id="A0A843YTF5"/>
<dbReference type="EMBL" id="WINI01000004">
    <property type="protein sequence ID" value="MQR00984.1"/>
    <property type="molecule type" value="Genomic_DNA"/>
</dbReference>
<dbReference type="NCBIfam" id="TIGR01613">
    <property type="entry name" value="primase_Cterm"/>
    <property type="match status" value="1"/>
</dbReference>
<dbReference type="InterPro" id="IPR006500">
    <property type="entry name" value="Helicase_put_C_phage/plasmid"/>
</dbReference>
<keyword evidence="1" id="KW-0547">Nucleotide-binding</keyword>
<dbReference type="Proteomes" id="UP000451565">
    <property type="component" value="Unassembled WGS sequence"/>
</dbReference>
<dbReference type="PANTHER" id="PTHR35372:SF2">
    <property type="entry name" value="SF3 HELICASE DOMAIN-CONTAINING PROTEIN"/>
    <property type="match status" value="1"/>
</dbReference>
<protein>
    <recommendedName>
        <fullName evidence="4">SF3 helicase domain-containing protein</fullName>
    </recommendedName>
</protein>
<gene>
    <name evidence="5" type="ORF">GEV47_09845</name>
</gene>
<sequence>MKIIIRDAKSDDLDWLKELMVESMRDGHYLKQSSDTMRAMLQQIIECGVMFRCSDKNPMQDGGGGLKAEGIQAWIDVIEKDGEKVGFSLSSQWKVESEDREILCISTAKDYRKQGVPHLGLDAKPRHVAELIKMVFIQCDQSMDVIRPDPNFICFSNGTLNVATGILGPHSPAHMLLNRIPHPFSATATCGGFITFLSSVWANDTDRDQKIQLIRQWIGYLLVADSSMHKMLILKGEGANGKTVLMDLIREIIGEANTSSAMLDRLRLSYVRATMDGKLLNVSPDLPKKNITADGDLKAIVSGDAVEVALKHKQSHTIKPYVRLIVSTNNMPDCKDTSDGYFRRLMILTFNQQFAESERNPNLLQSLIPEIPGIIRWGLEGLYELRAQGRFTIPESSEQAVQIYREEISPGRLFAEECLVASTDRIGMLSKDIFMAFKIWCRERGFDAGNMITLGRELSALEFTSRKSNQSWWLVSATEAGKEYFRPASILPKIVQLLPDLGLALAA</sequence>